<dbReference type="Proteomes" id="UP001158576">
    <property type="component" value="Chromosome XSR"/>
</dbReference>
<sequence>MLALYKIENYMDANACTQSKSERLKLPKDVFRDFKDDDKRLQTLQSAQMSTKNELQKTVAKLSFMAVHEREIKKDNNLDEKEKENFLKKRFKEKKKLKKGRERMRKEIDDREKKIRALESKMYRTLSA</sequence>
<feature type="coiled-coil region" evidence="1">
    <location>
        <begin position="94"/>
        <end position="121"/>
    </location>
</feature>
<proteinExistence type="predicted"/>
<organism evidence="2 3">
    <name type="scientific">Oikopleura dioica</name>
    <name type="common">Tunicate</name>
    <dbReference type="NCBI Taxonomy" id="34765"/>
    <lineage>
        <taxon>Eukaryota</taxon>
        <taxon>Metazoa</taxon>
        <taxon>Chordata</taxon>
        <taxon>Tunicata</taxon>
        <taxon>Appendicularia</taxon>
        <taxon>Copelata</taxon>
        <taxon>Oikopleuridae</taxon>
        <taxon>Oikopleura</taxon>
    </lineage>
</organism>
<protein>
    <submittedName>
        <fullName evidence="2">Oidioi.mRNA.OKI2018_I69.XSR.g14776.t1.cds</fullName>
    </submittedName>
</protein>
<evidence type="ECO:0000313" key="3">
    <source>
        <dbReference type="Proteomes" id="UP001158576"/>
    </source>
</evidence>
<keyword evidence="1" id="KW-0175">Coiled coil</keyword>
<evidence type="ECO:0000313" key="2">
    <source>
        <dbReference type="EMBL" id="CAG5096780.1"/>
    </source>
</evidence>
<name>A0ABN7SH40_OIKDI</name>
<keyword evidence="3" id="KW-1185">Reference proteome</keyword>
<evidence type="ECO:0000256" key="1">
    <source>
        <dbReference type="SAM" id="Coils"/>
    </source>
</evidence>
<gene>
    <name evidence="2" type="ORF">OKIOD_LOCUS6334</name>
</gene>
<reference evidence="2 3" key="1">
    <citation type="submission" date="2021-04" db="EMBL/GenBank/DDBJ databases">
        <authorList>
            <person name="Bliznina A."/>
        </authorList>
    </citation>
    <scope>NUCLEOTIDE SEQUENCE [LARGE SCALE GENOMIC DNA]</scope>
</reference>
<accession>A0ABN7SH40</accession>
<dbReference type="EMBL" id="OU015569">
    <property type="protein sequence ID" value="CAG5096780.1"/>
    <property type="molecule type" value="Genomic_DNA"/>
</dbReference>